<dbReference type="KEGG" id="vde:111247588"/>
<dbReference type="OrthoDB" id="2735536at2759"/>
<feature type="domain" description="3-beta hydroxysteroid dehydrogenase/isomerase" evidence="4">
    <location>
        <begin position="31"/>
        <end position="306"/>
    </location>
</feature>
<dbReference type="AlphaFoldDB" id="A0A7M7JMN6"/>
<keyword evidence="3" id="KW-0472">Membrane</keyword>
<accession>A0A7M7JMN6</accession>
<dbReference type="PANTHER" id="PTHR43245:SF51">
    <property type="entry name" value="SHORT CHAIN DEHYDROGENASE_REDUCTASE FAMILY 42E, MEMBER 2"/>
    <property type="match status" value="1"/>
</dbReference>
<evidence type="ECO:0000313" key="5">
    <source>
        <dbReference type="EnsemblMetazoa" id="XP_022654427"/>
    </source>
</evidence>
<dbReference type="FunCoup" id="A0A7M7JMN6">
    <property type="interactions" value="17"/>
</dbReference>
<protein>
    <recommendedName>
        <fullName evidence="4">3-beta hydroxysteroid dehydrogenase/isomerase domain-containing protein</fullName>
    </recommendedName>
</protein>
<keyword evidence="3" id="KW-1133">Transmembrane helix</keyword>
<evidence type="ECO:0000259" key="4">
    <source>
        <dbReference type="Pfam" id="PF01073"/>
    </source>
</evidence>
<dbReference type="OMA" id="LTYGECD"/>
<evidence type="ECO:0000256" key="2">
    <source>
        <dbReference type="ARBA" id="ARBA00023002"/>
    </source>
</evidence>
<dbReference type="GO" id="GO:0006694">
    <property type="term" value="P:steroid biosynthetic process"/>
    <property type="evidence" value="ECO:0007669"/>
    <property type="project" value="InterPro"/>
</dbReference>
<feature type="transmembrane region" description="Helical" evidence="3">
    <location>
        <begin position="307"/>
        <end position="326"/>
    </location>
</feature>
<dbReference type="GO" id="GO:0016616">
    <property type="term" value="F:oxidoreductase activity, acting on the CH-OH group of donors, NAD or NADP as acceptor"/>
    <property type="evidence" value="ECO:0007669"/>
    <property type="project" value="InterPro"/>
</dbReference>
<dbReference type="SUPFAM" id="SSF51735">
    <property type="entry name" value="NAD(P)-binding Rossmann-fold domains"/>
    <property type="match status" value="1"/>
</dbReference>
<dbReference type="InParanoid" id="A0A7M7JMN6"/>
<dbReference type="Gene3D" id="3.40.50.720">
    <property type="entry name" value="NAD(P)-binding Rossmann-like Domain"/>
    <property type="match status" value="1"/>
</dbReference>
<dbReference type="InterPro" id="IPR036291">
    <property type="entry name" value="NAD(P)-bd_dom_sf"/>
</dbReference>
<dbReference type="GeneID" id="111247588"/>
<dbReference type="PANTHER" id="PTHR43245">
    <property type="entry name" value="BIFUNCTIONAL POLYMYXIN RESISTANCE PROTEIN ARNA"/>
    <property type="match status" value="1"/>
</dbReference>
<dbReference type="EnsemblMetazoa" id="XM_022798692">
    <property type="protein sequence ID" value="XP_022654427"/>
    <property type="gene ID" value="LOC111247588"/>
</dbReference>
<reference evidence="5" key="1">
    <citation type="submission" date="2021-01" db="UniProtKB">
        <authorList>
            <consortium name="EnsemblMetazoa"/>
        </authorList>
    </citation>
    <scope>IDENTIFICATION</scope>
</reference>
<dbReference type="Proteomes" id="UP000594260">
    <property type="component" value="Unplaced"/>
</dbReference>
<keyword evidence="3" id="KW-0812">Transmembrane</keyword>
<dbReference type="Pfam" id="PF01073">
    <property type="entry name" value="3Beta_HSD"/>
    <property type="match status" value="1"/>
</dbReference>
<keyword evidence="2 3" id="KW-0560">Oxidoreductase</keyword>
<proteinExistence type="inferred from homology"/>
<dbReference type="RefSeq" id="XP_022654427.1">
    <property type="nucleotide sequence ID" value="XM_022798692.1"/>
</dbReference>
<dbReference type="FunFam" id="3.40.50.720:FF:000495">
    <property type="entry name" value="3 hydroxysteroid dehydrogenase, putative"/>
    <property type="match status" value="1"/>
</dbReference>
<organism evidence="5 6">
    <name type="scientific">Varroa destructor</name>
    <name type="common">Honeybee mite</name>
    <dbReference type="NCBI Taxonomy" id="109461"/>
    <lineage>
        <taxon>Eukaryota</taxon>
        <taxon>Metazoa</taxon>
        <taxon>Ecdysozoa</taxon>
        <taxon>Arthropoda</taxon>
        <taxon>Chelicerata</taxon>
        <taxon>Arachnida</taxon>
        <taxon>Acari</taxon>
        <taxon>Parasitiformes</taxon>
        <taxon>Mesostigmata</taxon>
        <taxon>Gamasina</taxon>
        <taxon>Dermanyssoidea</taxon>
        <taxon>Varroidae</taxon>
        <taxon>Varroa</taxon>
    </lineage>
</organism>
<evidence type="ECO:0000313" key="6">
    <source>
        <dbReference type="Proteomes" id="UP000594260"/>
    </source>
</evidence>
<name>A0A7M7JMN6_VARDE</name>
<evidence type="ECO:0000256" key="1">
    <source>
        <dbReference type="ARBA" id="ARBA00009219"/>
    </source>
</evidence>
<comment type="similarity">
    <text evidence="1 3">Belongs to the 3-beta-HSD family.</text>
</comment>
<sequence>MVLSPSLENNNDVDSLWKGPSVGLRPTDTVLVTGSSGCLGQHVVKLLQEQDSNCKNIRLFDVIPYKNNLGHSTQKPMKKILGDLTYANEILDACEGVDCVIHCGALVDISLFPNQIALEAINIEGTRNVIDACIRQNVPYLVFTSTTDTVVSSNHIFYGAENTTFVPKNFLMGPYAETKHRAEQLVLQANNRLLADGNTKLRSCVLRPTIFYGEQDKHFIPRIMKAAQLYASSKIQKVKSIDERFQVTYVGNAAYAHIVAKNCLRGSTDCAGEVYYITDDTPLEEFYTTIKPYVEAQGTFRISDWSIPYLLAVFVMSIIALVLKLIRPIYQVGEYFPTPAGITYACTSVFFNRQKATLRLKYYPHYTAEESYKNSLKFYKEIKI</sequence>
<evidence type="ECO:0000256" key="3">
    <source>
        <dbReference type="RuleBase" id="RU004475"/>
    </source>
</evidence>
<dbReference type="InterPro" id="IPR050177">
    <property type="entry name" value="Lipid_A_modif_metabolic_enz"/>
</dbReference>
<dbReference type="InterPro" id="IPR002225">
    <property type="entry name" value="3Beta_OHSteriod_DH/Estase"/>
</dbReference>
<keyword evidence="6" id="KW-1185">Reference proteome</keyword>